<keyword evidence="8 13" id="KW-0406">Ion transport</keyword>
<keyword evidence="4 13" id="KW-0138">CF(0)</keyword>
<name>A0A386H0M4_9CLOT</name>
<dbReference type="CDD" id="cd06503">
    <property type="entry name" value="ATP-synt_Fo_b"/>
    <property type="match status" value="1"/>
</dbReference>
<dbReference type="EMBL" id="CP032416">
    <property type="protein sequence ID" value="AYD39200.1"/>
    <property type="molecule type" value="Genomic_DNA"/>
</dbReference>
<gene>
    <name evidence="13" type="primary">atpF</name>
    <name evidence="15" type="ORF">D4Z93_00935</name>
</gene>
<keyword evidence="16" id="KW-1185">Reference proteome</keyword>
<comment type="subunit">
    <text evidence="13">F-type ATPases have 2 components, F(1) - the catalytic core - and F(0) - the membrane proton channel. F(1) has five subunits: alpha(3), beta(3), gamma(1), delta(1), epsilon(1). F(0) has three main subunits: a(1), b(2) and c(10-14). The alpha and beta chains form an alternating ring which encloses part of the gamma chain. F(1) is attached to F(0) by a central stalk formed by the gamma and epsilon chains, while a peripheral stalk is formed by the delta and b chains.</text>
</comment>
<dbReference type="GO" id="GO:0012505">
    <property type="term" value="C:endomembrane system"/>
    <property type="evidence" value="ECO:0007669"/>
    <property type="project" value="UniProtKB-SubCell"/>
</dbReference>
<evidence type="ECO:0000256" key="13">
    <source>
        <dbReference type="HAMAP-Rule" id="MF_01398"/>
    </source>
</evidence>
<reference evidence="15 16" key="1">
    <citation type="journal article" date="2019" name="Int. J. Syst. Evol. Microbiol.">
        <title>Clostridium fermenticellae sp. nov., isolated from the mud in a fermentation cellar for the production of the Chinese liquor, baijiu.</title>
        <authorList>
            <person name="Xu P.X."/>
            <person name="Chai L.J."/>
            <person name="Qiu T."/>
            <person name="Zhang X.J."/>
            <person name="Lu Z.M."/>
            <person name="Xiao C."/>
            <person name="Wang S.T."/>
            <person name="Shen C.H."/>
            <person name="Shi J.S."/>
            <person name="Xu Z.H."/>
        </authorList>
    </citation>
    <scope>NUCLEOTIDE SEQUENCE [LARGE SCALE GENOMIC DNA]</scope>
    <source>
        <strain evidence="15 16">JN500901</strain>
    </source>
</reference>
<dbReference type="NCBIfam" id="NF009992">
    <property type="entry name" value="PRK13461.1"/>
    <property type="match status" value="1"/>
</dbReference>
<comment type="similarity">
    <text evidence="1 13 14">Belongs to the ATPase B chain family.</text>
</comment>
<keyword evidence="7 13" id="KW-1133">Transmembrane helix</keyword>
<dbReference type="RefSeq" id="WP_119969911.1">
    <property type="nucleotide sequence ID" value="NZ_CP032416.1"/>
</dbReference>
<dbReference type="KEGG" id="cfer:D4Z93_00935"/>
<dbReference type="Proteomes" id="UP000266301">
    <property type="component" value="Chromosome"/>
</dbReference>
<evidence type="ECO:0000256" key="4">
    <source>
        <dbReference type="ARBA" id="ARBA00022547"/>
    </source>
</evidence>
<evidence type="ECO:0000256" key="14">
    <source>
        <dbReference type="RuleBase" id="RU003848"/>
    </source>
</evidence>
<proteinExistence type="inferred from homology"/>
<protein>
    <recommendedName>
        <fullName evidence="13">ATP synthase subunit b</fullName>
    </recommendedName>
    <alternativeName>
        <fullName evidence="13">ATP synthase F(0) sector subunit b</fullName>
    </alternativeName>
    <alternativeName>
        <fullName evidence="13">ATPase subunit I</fullName>
    </alternativeName>
    <alternativeName>
        <fullName evidence="13">F-type ATPase subunit b</fullName>
        <shortName evidence="13">F-ATPase subunit b</shortName>
    </alternativeName>
</protein>
<dbReference type="NCBIfam" id="TIGR01144">
    <property type="entry name" value="ATP_synt_b"/>
    <property type="match status" value="1"/>
</dbReference>
<keyword evidence="9 13" id="KW-0472">Membrane</keyword>
<evidence type="ECO:0000256" key="2">
    <source>
        <dbReference type="ARBA" id="ARBA00022448"/>
    </source>
</evidence>
<comment type="subcellular location">
    <subcellularLocation>
        <location evidence="13">Cell membrane</location>
        <topology evidence="13">Single-pass membrane protein</topology>
    </subcellularLocation>
    <subcellularLocation>
        <location evidence="12">Endomembrane system</location>
        <topology evidence="12">Single-pass membrane protein</topology>
    </subcellularLocation>
</comment>
<keyword evidence="6 13" id="KW-0375">Hydrogen ion transport</keyword>
<comment type="function">
    <text evidence="11 13">F(1)F(0) ATP synthase produces ATP from ADP in the presence of a proton or sodium gradient. F-type ATPases consist of two structural domains, F(1) containing the extramembraneous catalytic core and F(0) containing the membrane proton channel, linked together by a central stalk and a peripheral stalk. During catalysis, ATP synthesis in the catalytic domain of F(1) is coupled via a rotary mechanism of the central stalk subunits to proton translocation.</text>
</comment>
<dbReference type="GO" id="GO:0005886">
    <property type="term" value="C:plasma membrane"/>
    <property type="evidence" value="ECO:0007669"/>
    <property type="project" value="UniProtKB-SubCell"/>
</dbReference>
<evidence type="ECO:0000256" key="12">
    <source>
        <dbReference type="ARBA" id="ARBA00037847"/>
    </source>
</evidence>
<dbReference type="PANTHER" id="PTHR33445:SF1">
    <property type="entry name" value="ATP SYNTHASE SUBUNIT B"/>
    <property type="match status" value="1"/>
</dbReference>
<organism evidence="15 16">
    <name type="scientific">Clostridium fermenticellae</name>
    <dbReference type="NCBI Taxonomy" id="2068654"/>
    <lineage>
        <taxon>Bacteria</taxon>
        <taxon>Bacillati</taxon>
        <taxon>Bacillota</taxon>
        <taxon>Clostridia</taxon>
        <taxon>Eubacteriales</taxon>
        <taxon>Clostridiaceae</taxon>
        <taxon>Clostridium</taxon>
    </lineage>
</organism>
<evidence type="ECO:0000256" key="8">
    <source>
        <dbReference type="ARBA" id="ARBA00023065"/>
    </source>
</evidence>
<dbReference type="AlphaFoldDB" id="A0A386H0M4"/>
<dbReference type="InterPro" id="IPR005864">
    <property type="entry name" value="ATP_synth_F0_bsu_bac"/>
</dbReference>
<evidence type="ECO:0000256" key="6">
    <source>
        <dbReference type="ARBA" id="ARBA00022781"/>
    </source>
</evidence>
<comment type="function">
    <text evidence="13">Component of the F(0) channel, it forms part of the peripheral stalk, linking F(1) to F(0).</text>
</comment>
<keyword evidence="10 13" id="KW-0066">ATP synthesis</keyword>
<dbReference type="Pfam" id="PF00430">
    <property type="entry name" value="ATP-synt_B"/>
    <property type="match status" value="1"/>
</dbReference>
<evidence type="ECO:0000256" key="7">
    <source>
        <dbReference type="ARBA" id="ARBA00022989"/>
    </source>
</evidence>
<evidence type="ECO:0000256" key="10">
    <source>
        <dbReference type="ARBA" id="ARBA00023310"/>
    </source>
</evidence>
<dbReference type="PANTHER" id="PTHR33445">
    <property type="entry name" value="ATP SYNTHASE SUBUNIT B', CHLOROPLASTIC"/>
    <property type="match status" value="1"/>
</dbReference>
<evidence type="ECO:0000256" key="3">
    <source>
        <dbReference type="ARBA" id="ARBA00022475"/>
    </source>
</evidence>
<evidence type="ECO:0000313" key="15">
    <source>
        <dbReference type="EMBL" id="AYD39200.1"/>
    </source>
</evidence>
<evidence type="ECO:0000256" key="11">
    <source>
        <dbReference type="ARBA" id="ARBA00025198"/>
    </source>
</evidence>
<dbReference type="InterPro" id="IPR002146">
    <property type="entry name" value="ATP_synth_b/b'su_bac/chlpt"/>
</dbReference>
<feature type="transmembrane region" description="Helical" evidence="13">
    <location>
        <begin position="6"/>
        <end position="27"/>
    </location>
</feature>
<dbReference type="InterPro" id="IPR028987">
    <property type="entry name" value="ATP_synth_B-like_membr_sf"/>
</dbReference>
<evidence type="ECO:0000256" key="9">
    <source>
        <dbReference type="ARBA" id="ARBA00023136"/>
    </source>
</evidence>
<keyword evidence="3 13" id="KW-1003">Cell membrane</keyword>
<keyword evidence="2 13" id="KW-0813">Transport</keyword>
<sequence>MKIDLGTIIITIINFGILYLILAHFFFKPVNNVLDNRTEEITSKIKNADDNEKKSQQLLAQHQELLKDSKKEGKGIVAEYRNKAQKTSDDIIKDAEREAQLIISRAKTEAKREKEKAEAEIKGQVVDLAVLVSSKALEESIDNDQHRKLIKDFIAKVGI</sequence>
<evidence type="ECO:0000256" key="5">
    <source>
        <dbReference type="ARBA" id="ARBA00022692"/>
    </source>
</evidence>
<dbReference type="HAMAP" id="MF_01398">
    <property type="entry name" value="ATP_synth_b_bprime"/>
    <property type="match status" value="1"/>
</dbReference>
<dbReference type="GO" id="GO:0046961">
    <property type="term" value="F:proton-transporting ATPase activity, rotational mechanism"/>
    <property type="evidence" value="ECO:0007669"/>
    <property type="project" value="TreeGrafter"/>
</dbReference>
<dbReference type="SUPFAM" id="SSF81573">
    <property type="entry name" value="F1F0 ATP synthase subunit B, membrane domain"/>
    <property type="match status" value="1"/>
</dbReference>
<keyword evidence="5 13" id="KW-0812">Transmembrane</keyword>
<dbReference type="InterPro" id="IPR050059">
    <property type="entry name" value="ATP_synthase_B_chain"/>
</dbReference>
<evidence type="ECO:0000313" key="16">
    <source>
        <dbReference type="Proteomes" id="UP000266301"/>
    </source>
</evidence>
<accession>A0A386H0M4</accession>
<evidence type="ECO:0000256" key="1">
    <source>
        <dbReference type="ARBA" id="ARBA00005513"/>
    </source>
</evidence>
<dbReference type="GO" id="GO:0046933">
    <property type="term" value="F:proton-transporting ATP synthase activity, rotational mechanism"/>
    <property type="evidence" value="ECO:0007669"/>
    <property type="project" value="UniProtKB-UniRule"/>
</dbReference>
<dbReference type="GO" id="GO:0045259">
    <property type="term" value="C:proton-transporting ATP synthase complex"/>
    <property type="evidence" value="ECO:0007669"/>
    <property type="project" value="UniProtKB-KW"/>
</dbReference>
<dbReference type="OrthoDB" id="9795863at2"/>